<evidence type="ECO:0000313" key="3">
    <source>
        <dbReference type="Proteomes" id="UP000285430"/>
    </source>
</evidence>
<evidence type="ECO:0000313" key="2">
    <source>
        <dbReference type="EMBL" id="RHZ10834.1"/>
    </source>
</evidence>
<dbReference type="Proteomes" id="UP000285712">
    <property type="component" value="Unassembled WGS sequence"/>
</dbReference>
<dbReference type="EMBL" id="QUTG01003273">
    <property type="protein sequence ID" value="RHY92315.1"/>
    <property type="molecule type" value="Genomic_DNA"/>
</dbReference>
<dbReference type="VEuPathDB" id="FungiDB:H257_02721"/>
<protein>
    <submittedName>
        <fullName evidence="1">Uncharacterized protein</fullName>
    </submittedName>
</protein>
<accession>A0A3R6WKP9</accession>
<evidence type="ECO:0000313" key="1">
    <source>
        <dbReference type="EMBL" id="RHY92315.1"/>
    </source>
</evidence>
<dbReference type="Proteomes" id="UP000285430">
    <property type="component" value="Unassembled WGS sequence"/>
</dbReference>
<dbReference type="AlphaFoldDB" id="A0A3R6WKP9"/>
<sequence length="159" mass="18199">MVESGIGSTSLVEGHGIDNGNLSLAKEAPLALEHLAGDRRNHEMLPYYTFVFTLYGTAWRKNLSKASLLLLVRRKSHYMGALILHLTLLKRHAHHLTQAFHSWHERSVGTKWVWCLMPVRLASAMVQIKYHIFVAKREVCQLYDQLQEVESTGSSEVYR</sequence>
<name>A0A3R6WKP9_APHAT</name>
<gene>
    <name evidence="1" type="ORF">DYB35_000914</name>
    <name evidence="2" type="ORF">DYB37_007070</name>
</gene>
<proteinExistence type="predicted"/>
<reference evidence="3 4" key="1">
    <citation type="submission" date="2018-08" db="EMBL/GenBank/DDBJ databases">
        <title>Aphanomyces genome sequencing and annotation.</title>
        <authorList>
            <person name="Minardi D."/>
            <person name="Oidtmann B."/>
            <person name="Van Der Giezen M."/>
            <person name="Studholme D.J."/>
        </authorList>
    </citation>
    <scope>NUCLEOTIDE SEQUENCE [LARGE SCALE GENOMIC DNA]</scope>
    <source>
        <strain evidence="2 3">Da</strain>
        <strain evidence="1 4">Sv</strain>
    </source>
</reference>
<organism evidence="1 4">
    <name type="scientific">Aphanomyces astaci</name>
    <name type="common">Crayfish plague agent</name>
    <dbReference type="NCBI Taxonomy" id="112090"/>
    <lineage>
        <taxon>Eukaryota</taxon>
        <taxon>Sar</taxon>
        <taxon>Stramenopiles</taxon>
        <taxon>Oomycota</taxon>
        <taxon>Saprolegniomycetes</taxon>
        <taxon>Saprolegniales</taxon>
        <taxon>Verrucalvaceae</taxon>
        <taxon>Aphanomyces</taxon>
    </lineage>
</organism>
<dbReference type="EMBL" id="QUTH01005117">
    <property type="protein sequence ID" value="RHZ10834.1"/>
    <property type="molecule type" value="Genomic_DNA"/>
</dbReference>
<comment type="caution">
    <text evidence="1">The sequence shown here is derived from an EMBL/GenBank/DDBJ whole genome shotgun (WGS) entry which is preliminary data.</text>
</comment>
<evidence type="ECO:0000313" key="4">
    <source>
        <dbReference type="Proteomes" id="UP000285712"/>
    </source>
</evidence>